<evidence type="ECO:0000313" key="9">
    <source>
        <dbReference type="EMBL" id="KMO42239.1"/>
    </source>
</evidence>
<feature type="domain" description="Flagellar hook-associated protein FlgK helical" evidence="8">
    <location>
        <begin position="99"/>
        <end position="303"/>
    </location>
</feature>
<dbReference type="RefSeq" id="WP_048450989.1">
    <property type="nucleotide sequence ID" value="NZ_LABZ01000071.1"/>
</dbReference>
<comment type="caution">
    <text evidence="9">The sequence shown here is derived from an EMBL/GenBank/DDBJ whole genome shotgun (WGS) entry which is preliminary data.</text>
</comment>
<sequence>MGLSLALNTARSALLATSSQIATSARNMAGADDPGYSRKVVSLVSGAGGTTVVVTRASDAALFGRTLSANSAAAESQALLDGLTTLSRTVGDTSEAGSPAARLGALNAALQAAANRPDNTALARTAVESARDLVASLNGAAAAVHDVRAQADRGMADSVARINDLLGQFDRANRAVMRGTASGQDVSDGLDDRDRILSQLSAEIGISVSERPGGDMAIYTDSGVTLFDRGARAVTFTPTQAFTAGTQGAAVTVDGVPVTGAGSPMRLASGRLAGLATLRDESAVAYERQLDAIAGAVIDTFKETSNRSPTDPFYTVPRAGLFWNGQNNVLPGSNTGLAARISLNVAVDPQFGGDVTLLRDGGLNGADYRSNRLNREGFADRLRDLADGLAATRSFDPGPSLRETTTLAGFAADSAGWLEASRKAASGDADYQKTLVSRATEALSNAVGVNGDDETALTLQLERSYTASAKILTMVDDLLKTLLNVIR</sequence>
<dbReference type="OrthoDB" id="7181295at2"/>
<keyword evidence="9" id="KW-0969">Cilium</keyword>
<keyword evidence="5" id="KW-0964">Secreted</keyword>
<evidence type="ECO:0000313" key="10">
    <source>
        <dbReference type="Proteomes" id="UP000036449"/>
    </source>
</evidence>
<keyword evidence="9" id="KW-0966">Cell projection</keyword>
<dbReference type="PATRIC" id="fig|1187852.3.peg.6186"/>
<dbReference type="Pfam" id="PF06429">
    <property type="entry name" value="Flg_bbr_C"/>
    <property type="match status" value="1"/>
</dbReference>
<evidence type="ECO:0000256" key="1">
    <source>
        <dbReference type="ARBA" id="ARBA00004365"/>
    </source>
</evidence>
<dbReference type="PANTHER" id="PTHR30033:SF1">
    <property type="entry name" value="FLAGELLAR HOOK-ASSOCIATED PROTEIN 1"/>
    <property type="match status" value="1"/>
</dbReference>
<keyword evidence="10" id="KW-1185">Reference proteome</keyword>
<dbReference type="NCBIfam" id="TIGR02492">
    <property type="entry name" value="flgK_ends"/>
    <property type="match status" value="1"/>
</dbReference>
<dbReference type="Pfam" id="PF22638">
    <property type="entry name" value="FlgK_D1"/>
    <property type="match status" value="1"/>
</dbReference>
<dbReference type="InterPro" id="IPR053927">
    <property type="entry name" value="FlgK_helical"/>
</dbReference>
<dbReference type="InterPro" id="IPR002371">
    <property type="entry name" value="FlgK"/>
</dbReference>
<dbReference type="PANTHER" id="PTHR30033">
    <property type="entry name" value="FLAGELLAR HOOK-ASSOCIATED PROTEIN 1"/>
    <property type="match status" value="1"/>
</dbReference>
<evidence type="ECO:0000256" key="4">
    <source>
        <dbReference type="ARBA" id="ARBA00016244"/>
    </source>
</evidence>
<keyword evidence="9" id="KW-0282">Flagellum</keyword>
<dbReference type="SUPFAM" id="SSF64518">
    <property type="entry name" value="Phase 1 flagellin"/>
    <property type="match status" value="1"/>
</dbReference>
<dbReference type="GO" id="GO:0005576">
    <property type="term" value="C:extracellular region"/>
    <property type="evidence" value="ECO:0007669"/>
    <property type="project" value="UniProtKB-SubCell"/>
</dbReference>
<evidence type="ECO:0000259" key="7">
    <source>
        <dbReference type="Pfam" id="PF06429"/>
    </source>
</evidence>
<dbReference type="GO" id="GO:0009424">
    <property type="term" value="C:bacterial-type flagellum hook"/>
    <property type="evidence" value="ECO:0007669"/>
    <property type="project" value="InterPro"/>
</dbReference>
<name>A0A0J6T8J8_9HYPH</name>
<accession>A0A0J6T8J8</accession>
<organism evidence="9 10">
    <name type="scientific">Methylobacterium tarhaniae</name>
    <dbReference type="NCBI Taxonomy" id="1187852"/>
    <lineage>
        <taxon>Bacteria</taxon>
        <taxon>Pseudomonadati</taxon>
        <taxon>Pseudomonadota</taxon>
        <taxon>Alphaproteobacteria</taxon>
        <taxon>Hyphomicrobiales</taxon>
        <taxon>Methylobacteriaceae</taxon>
        <taxon>Methylobacterium</taxon>
    </lineage>
</organism>
<gene>
    <name evidence="9" type="ORF">VQ03_11390</name>
</gene>
<dbReference type="GO" id="GO:0005198">
    <property type="term" value="F:structural molecule activity"/>
    <property type="evidence" value="ECO:0007669"/>
    <property type="project" value="InterPro"/>
</dbReference>
<dbReference type="EMBL" id="LABZ01000071">
    <property type="protein sequence ID" value="KMO42239.1"/>
    <property type="molecule type" value="Genomic_DNA"/>
</dbReference>
<dbReference type="AlphaFoldDB" id="A0A0J6T8J8"/>
<evidence type="ECO:0000256" key="5">
    <source>
        <dbReference type="ARBA" id="ARBA00022525"/>
    </source>
</evidence>
<feature type="domain" description="Flagellar basal-body/hook protein C-terminal" evidence="7">
    <location>
        <begin position="447"/>
        <end position="484"/>
    </location>
</feature>
<keyword evidence="6" id="KW-0975">Bacterial flagellum</keyword>
<dbReference type="GO" id="GO:0044780">
    <property type="term" value="P:bacterial-type flagellum assembly"/>
    <property type="evidence" value="ECO:0007669"/>
    <property type="project" value="InterPro"/>
</dbReference>
<evidence type="ECO:0000256" key="3">
    <source>
        <dbReference type="ARBA" id="ARBA00009677"/>
    </source>
</evidence>
<evidence type="ECO:0000259" key="8">
    <source>
        <dbReference type="Pfam" id="PF22638"/>
    </source>
</evidence>
<evidence type="ECO:0000256" key="2">
    <source>
        <dbReference type="ARBA" id="ARBA00004613"/>
    </source>
</evidence>
<protein>
    <recommendedName>
        <fullName evidence="4">Flagellar hook-associated protein 1</fullName>
    </recommendedName>
</protein>
<comment type="similarity">
    <text evidence="3">Belongs to the flagella basal body rod proteins family.</text>
</comment>
<evidence type="ECO:0000256" key="6">
    <source>
        <dbReference type="ARBA" id="ARBA00023143"/>
    </source>
</evidence>
<proteinExistence type="inferred from homology"/>
<comment type="subcellular location">
    <subcellularLocation>
        <location evidence="1">Bacterial flagellum</location>
    </subcellularLocation>
    <subcellularLocation>
        <location evidence="2">Secreted</location>
    </subcellularLocation>
</comment>
<reference evidence="9 10" key="1">
    <citation type="submission" date="2015-03" db="EMBL/GenBank/DDBJ databases">
        <title>Genome sequencing of Methylobacterium tarhaniae DSM 25844.</title>
        <authorList>
            <person name="Chaudhry V."/>
            <person name="Patil P.B."/>
        </authorList>
    </citation>
    <scope>NUCLEOTIDE SEQUENCE [LARGE SCALE GENOMIC DNA]</scope>
    <source>
        <strain evidence="9 10">DSM 25844</strain>
    </source>
</reference>
<dbReference type="Proteomes" id="UP000036449">
    <property type="component" value="Unassembled WGS sequence"/>
</dbReference>
<dbReference type="InterPro" id="IPR010930">
    <property type="entry name" value="Flg_bb/hook_C_dom"/>
</dbReference>